<feature type="signal peptide" evidence="1">
    <location>
        <begin position="1"/>
        <end position="22"/>
    </location>
</feature>
<dbReference type="KEGG" id="ccan:109689256"/>
<dbReference type="AlphaFoldDB" id="A0A8B7UVR8"/>
<evidence type="ECO:0000313" key="4">
    <source>
        <dbReference type="RefSeq" id="XP_020023603.1"/>
    </source>
</evidence>
<evidence type="ECO:0000259" key="2">
    <source>
        <dbReference type="Pfam" id="PF00095"/>
    </source>
</evidence>
<dbReference type="OrthoDB" id="9836967at2759"/>
<evidence type="ECO:0000313" key="3">
    <source>
        <dbReference type="Proteomes" id="UP001732720"/>
    </source>
</evidence>
<reference evidence="4" key="1">
    <citation type="submission" date="2025-08" db="UniProtKB">
        <authorList>
            <consortium name="RefSeq"/>
        </authorList>
    </citation>
    <scope>IDENTIFICATION</scope>
    <source>
        <tissue evidence="4">Leukocyte</tissue>
    </source>
</reference>
<keyword evidence="1" id="KW-0732">Signal</keyword>
<dbReference type="CTD" id="164237"/>
<gene>
    <name evidence="4" type="primary">Wfdc13</name>
</gene>
<sequence length="80" mass="9015">MTHLLPLHFLLVLNLAPQLVSGSPKQYFLKYILEPPPCRLKPESCSQFCTQQEECPQGLQCCSAYCGIICSLNKFPATRK</sequence>
<feature type="domain" description="WAP" evidence="2">
    <location>
        <begin position="39"/>
        <end position="71"/>
    </location>
</feature>
<protein>
    <submittedName>
        <fullName evidence="4">WAP four-disulfide core domain protein 13</fullName>
    </submittedName>
</protein>
<dbReference type="InterPro" id="IPR008197">
    <property type="entry name" value="WAP_dom"/>
</dbReference>
<dbReference type="RefSeq" id="XP_020023603.1">
    <property type="nucleotide sequence ID" value="XM_020168014.2"/>
</dbReference>
<dbReference type="GeneID" id="109689256"/>
<evidence type="ECO:0000256" key="1">
    <source>
        <dbReference type="SAM" id="SignalP"/>
    </source>
</evidence>
<dbReference type="Pfam" id="PF00095">
    <property type="entry name" value="WAP"/>
    <property type="match status" value="1"/>
</dbReference>
<dbReference type="RefSeq" id="XP_020023603.1">
    <property type="nucleotide sequence ID" value="XM_020168014.1"/>
</dbReference>
<dbReference type="Proteomes" id="UP001732720">
    <property type="component" value="Chromosome 5"/>
</dbReference>
<proteinExistence type="predicted"/>
<name>A0A8B7UVR8_CASCN</name>
<feature type="chain" id="PRO_5034465995" evidence="1">
    <location>
        <begin position="23"/>
        <end position="80"/>
    </location>
</feature>
<organism evidence="4">
    <name type="scientific">Castor canadensis</name>
    <name type="common">American beaver</name>
    <dbReference type="NCBI Taxonomy" id="51338"/>
    <lineage>
        <taxon>Eukaryota</taxon>
        <taxon>Metazoa</taxon>
        <taxon>Chordata</taxon>
        <taxon>Craniata</taxon>
        <taxon>Vertebrata</taxon>
        <taxon>Euteleostomi</taxon>
        <taxon>Mammalia</taxon>
        <taxon>Eutheria</taxon>
        <taxon>Euarchontoglires</taxon>
        <taxon>Glires</taxon>
        <taxon>Rodentia</taxon>
        <taxon>Castorimorpha</taxon>
        <taxon>Castoridae</taxon>
        <taxon>Castor</taxon>
    </lineage>
</organism>
<accession>A0A8B7UVR8</accession>
<dbReference type="GO" id="GO:0005576">
    <property type="term" value="C:extracellular region"/>
    <property type="evidence" value="ECO:0007669"/>
    <property type="project" value="InterPro"/>
</dbReference>
<dbReference type="GO" id="GO:0030414">
    <property type="term" value="F:peptidase inhibitor activity"/>
    <property type="evidence" value="ECO:0007669"/>
    <property type="project" value="InterPro"/>
</dbReference>
<keyword evidence="3" id="KW-1185">Reference proteome</keyword>